<evidence type="ECO:0000313" key="1">
    <source>
        <dbReference type="EMBL" id="ELY89130.1"/>
    </source>
</evidence>
<evidence type="ECO:0000313" key="2">
    <source>
        <dbReference type="Proteomes" id="UP000011519"/>
    </source>
</evidence>
<dbReference type="AlphaFoldDB" id="L9ZRK8"/>
<protein>
    <submittedName>
        <fullName evidence="1">Uncharacterized protein</fullName>
    </submittedName>
</protein>
<dbReference type="OrthoDB" id="156206at2157"/>
<dbReference type="Proteomes" id="UP000011519">
    <property type="component" value="Unassembled WGS sequence"/>
</dbReference>
<proteinExistence type="predicted"/>
<organism evidence="1 2">
    <name type="scientific">Natrialba hulunbeirensis JCM 10989</name>
    <dbReference type="NCBI Taxonomy" id="1227493"/>
    <lineage>
        <taxon>Archaea</taxon>
        <taxon>Methanobacteriati</taxon>
        <taxon>Methanobacteriota</taxon>
        <taxon>Stenosarchaea group</taxon>
        <taxon>Halobacteria</taxon>
        <taxon>Halobacteriales</taxon>
        <taxon>Natrialbaceae</taxon>
        <taxon>Natrialba</taxon>
    </lineage>
</organism>
<accession>L9ZRK8</accession>
<dbReference type="RefSeq" id="WP_006654028.1">
    <property type="nucleotide sequence ID" value="NZ_AOIM01000037.1"/>
</dbReference>
<name>L9ZRK8_9EURY</name>
<dbReference type="Pfam" id="PF19132">
    <property type="entry name" value="DUF5815"/>
    <property type="match status" value="1"/>
</dbReference>
<sequence length="187" mass="20992">MATPRVPGPEDERQLELPCGATIDPHEIDLGMREFTCPGGPDSDTDSCGETHAVVTDVHPPSRFFPESLVTILQETIDTEDDFGEFGTPHLMGVVLEEFPEQVVTHDASDDGAVGYSMVWVTDFDARRLHEIIVELVVELMEHAISHAEDDTAVGQFESQMLEFDVSEFVEQYRQQRDFESEHDRAL</sequence>
<comment type="caution">
    <text evidence="1">The sequence shown here is derived from an EMBL/GenBank/DDBJ whole genome shotgun (WGS) entry which is preliminary data.</text>
</comment>
<dbReference type="PATRIC" id="fig|1227493.4.peg.2875"/>
<keyword evidence="2" id="KW-1185">Reference proteome</keyword>
<dbReference type="STRING" id="1227493.C483_14305"/>
<dbReference type="InterPro" id="IPR043853">
    <property type="entry name" value="DUF5815"/>
</dbReference>
<gene>
    <name evidence="1" type="ORF">C483_14305</name>
</gene>
<dbReference type="EMBL" id="AOIM01000037">
    <property type="protein sequence ID" value="ELY89130.1"/>
    <property type="molecule type" value="Genomic_DNA"/>
</dbReference>
<reference evidence="1 2" key="1">
    <citation type="journal article" date="2014" name="PLoS Genet.">
        <title>Phylogenetically driven sequencing of extremely halophilic archaea reveals strategies for static and dynamic osmo-response.</title>
        <authorList>
            <person name="Becker E.A."/>
            <person name="Seitzer P.M."/>
            <person name="Tritt A."/>
            <person name="Larsen D."/>
            <person name="Krusor M."/>
            <person name="Yao A.I."/>
            <person name="Wu D."/>
            <person name="Madern D."/>
            <person name="Eisen J.A."/>
            <person name="Darling A.E."/>
            <person name="Facciotti M.T."/>
        </authorList>
    </citation>
    <scope>NUCLEOTIDE SEQUENCE [LARGE SCALE GENOMIC DNA]</scope>
    <source>
        <strain evidence="1 2">JCM 10989</strain>
    </source>
</reference>